<dbReference type="Gene3D" id="3.40.50.1000">
    <property type="entry name" value="HAD superfamily/HAD-like"/>
    <property type="match status" value="1"/>
</dbReference>
<evidence type="ECO:0000313" key="4">
    <source>
        <dbReference type="Proteomes" id="UP001498771"/>
    </source>
</evidence>
<keyword evidence="4" id="KW-1185">Reference proteome</keyword>
<dbReference type="SFLD" id="SFLDG01129">
    <property type="entry name" value="C1.5:_HAD__Beta-PGM__Phosphata"/>
    <property type="match status" value="1"/>
</dbReference>
<sequence>MPAEIKALLFDVFGTVVDWRSSVREYMKTSMSDAALRESIDWDAFAEEWRVAYYKYTKSNAKADDTTAFETVDQQHRKSLGPLAERYGLTEVWGEDDLDHVADAWHFLDGWSDTVEGLTLLKSKFIISTLSNGNVKLQVDMAKYAKLPWDLILAGDIFKIYKPSPKVYLGAVEMLQLKPENVLMVAAHIYDLQAAASLGLKTAYIDREGEDAGITVTPDQVDYYATDFIDLYRQLTQ</sequence>
<evidence type="ECO:0000313" key="3">
    <source>
        <dbReference type="EMBL" id="KAK7203071.1"/>
    </source>
</evidence>
<organism evidence="3 4">
    <name type="scientific">Myxozyma melibiosi</name>
    <dbReference type="NCBI Taxonomy" id="54550"/>
    <lineage>
        <taxon>Eukaryota</taxon>
        <taxon>Fungi</taxon>
        <taxon>Dikarya</taxon>
        <taxon>Ascomycota</taxon>
        <taxon>Saccharomycotina</taxon>
        <taxon>Lipomycetes</taxon>
        <taxon>Lipomycetales</taxon>
        <taxon>Lipomycetaceae</taxon>
        <taxon>Myxozyma</taxon>
    </lineage>
</organism>
<dbReference type="InterPro" id="IPR006439">
    <property type="entry name" value="HAD-SF_hydro_IA"/>
</dbReference>
<dbReference type="Gene3D" id="1.10.150.240">
    <property type="entry name" value="Putative phosphatase, domain 2"/>
    <property type="match status" value="1"/>
</dbReference>
<protein>
    <submittedName>
        <fullName evidence="3">Haloacid dehalogenase type II</fullName>
    </submittedName>
</protein>
<dbReference type="Pfam" id="PF00702">
    <property type="entry name" value="Hydrolase"/>
    <property type="match status" value="1"/>
</dbReference>
<proteinExistence type="inferred from homology"/>
<dbReference type="Proteomes" id="UP001498771">
    <property type="component" value="Unassembled WGS sequence"/>
</dbReference>
<dbReference type="InterPro" id="IPR023214">
    <property type="entry name" value="HAD_sf"/>
</dbReference>
<dbReference type="PANTHER" id="PTHR43316">
    <property type="entry name" value="HYDROLASE, HALOACID DELAHOGENASE-RELATED"/>
    <property type="match status" value="1"/>
</dbReference>
<dbReference type="PANTHER" id="PTHR43316:SF3">
    <property type="entry name" value="HALOACID DEHALOGENASE, TYPE II (AFU_ORTHOLOGUE AFUA_2G07750)-RELATED"/>
    <property type="match status" value="1"/>
</dbReference>
<dbReference type="NCBIfam" id="TIGR01493">
    <property type="entry name" value="HAD-SF-IA-v2"/>
    <property type="match status" value="1"/>
</dbReference>
<comment type="similarity">
    <text evidence="1">Belongs to the HAD-like hydrolase superfamily. S-2-haloalkanoic acid dehalogenase family.</text>
</comment>
<dbReference type="RefSeq" id="XP_064766104.1">
    <property type="nucleotide sequence ID" value="XM_064915425.1"/>
</dbReference>
<reference evidence="3 4" key="1">
    <citation type="submission" date="2024-03" db="EMBL/GenBank/DDBJ databases">
        <title>Genome-scale model development and genomic sequencing of the oleaginous clade Lipomyces.</title>
        <authorList>
            <consortium name="Lawrence Berkeley National Laboratory"/>
            <person name="Czajka J.J."/>
            <person name="Han Y."/>
            <person name="Kim J."/>
            <person name="Mondo S.J."/>
            <person name="Hofstad B.A."/>
            <person name="Robles A."/>
            <person name="Haridas S."/>
            <person name="Riley R."/>
            <person name="LaButti K."/>
            <person name="Pangilinan J."/>
            <person name="Andreopoulos W."/>
            <person name="Lipzen A."/>
            <person name="Yan J."/>
            <person name="Wang M."/>
            <person name="Ng V."/>
            <person name="Grigoriev I.V."/>
            <person name="Spatafora J.W."/>
            <person name="Magnuson J.K."/>
            <person name="Baker S.E."/>
            <person name="Pomraning K.R."/>
        </authorList>
    </citation>
    <scope>NUCLEOTIDE SEQUENCE [LARGE SCALE GENOMIC DNA]</scope>
    <source>
        <strain evidence="3 4">Phaff 52-87</strain>
    </source>
</reference>
<dbReference type="GeneID" id="90040937"/>
<keyword evidence="2" id="KW-0378">Hydrolase</keyword>
<dbReference type="NCBIfam" id="TIGR01428">
    <property type="entry name" value="HAD_type_II"/>
    <property type="match status" value="1"/>
</dbReference>
<comment type="caution">
    <text evidence="3">The sequence shown here is derived from an EMBL/GenBank/DDBJ whole genome shotgun (WGS) entry which is preliminary data.</text>
</comment>
<dbReference type="InterPro" id="IPR006328">
    <property type="entry name" value="2-HAD"/>
</dbReference>
<dbReference type="InterPro" id="IPR023198">
    <property type="entry name" value="PGP-like_dom2"/>
</dbReference>
<evidence type="ECO:0000256" key="1">
    <source>
        <dbReference type="ARBA" id="ARBA00008106"/>
    </source>
</evidence>
<gene>
    <name evidence="3" type="ORF">BZA70DRAFT_80977</name>
</gene>
<dbReference type="InterPro" id="IPR036412">
    <property type="entry name" value="HAD-like_sf"/>
</dbReference>
<dbReference type="InterPro" id="IPR051540">
    <property type="entry name" value="S-2-haloacid_dehalogenase"/>
</dbReference>
<name>A0ABR1EZP8_9ASCO</name>
<dbReference type="EMBL" id="JBBJBU010000013">
    <property type="protein sequence ID" value="KAK7203071.1"/>
    <property type="molecule type" value="Genomic_DNA"/>
</dbReference>
<dbReference type="SFLD" id="SFLDS00003">
    <property type="entry name" value="Haloacid_Dehalogenase"/>
    <property type="match status" value="1"/>
</dbReference>
<evidence type="ECO:0000256" key="2">
    <source>
        <dbReference type="ARBA" id="ARBA00022801"/>
    </source>
</evidence>
<dbReference type="SUPFAM" id="SSF56784">
    <property type="entry name" value="HAD-like"/>
    <property type="match status" value="1"/>
</dbReference>
<accession>A0ABR1EZP8</accession>